<keyword evidence="3" id="KW-1185">Reference proteome</keyword>
<dbReference type="EMBL" id="JANRMI010000002">
    <property type="protein sequence ID" value="MDG0816543.1"/>
    <property type="molecule type" value="Genomic_DNA"/>
</dbReference>
<keyword evidence="1" id="KW-0732">Signal</keyword>
<sequence length="158" mass="17695">MKQLIALVLITLVSLSSHAGGNFPQGPDATLTPGALCDRPSSHRYPEGINYCERNVDSSTKKDIFVQYDQIGYRTRSMNRMDFKIDHYIPLCMGGANAEENLWPQHKSIYAITDPLEPLLCNKMAEGKLLQKDAIRLIKQGKAHLDQIPAIMQQVEAL</sequence>
<comment type="caution">
    <text evidence="2">The sequence shown here is derived from an EMBL/GenBank/DDBJ whole genome shotgun (WGS) entry which is preliminary data.</text>
</comment>
<name>A0ABT6DN36_9BACT</name>
<gene>
    <name evidence="2" type="ORF">NWE73_09220</name>
</gene>
<feature type="chain" id="PRO_5046626595" description="HNH endonuclease" evidence="1">
    <location>
        <begin position="20"/>
        <end position="158"/>
    </location>
</feature>
<evidence type="ECO:0000256" key="1">
    <source>
        <dbReference type="SAM" id="SignalP"/>
    </source>
</evidence>
<evidence type="ECO:0000313" key="3">
    <source>
        <dbReference type="Proteomes" id="UP001152321"/>
    </source>
</evidence>
<feature type="signal peptide" evidence="1">
    <location>
        <begin position="1"/>
        <end position="19"/>
    </location>
</feature>
<dbReference type="RefSeq" id="WP_277578021.1">
    <property type="nucleotide sequence ID" value="NZ_JANRMI010000002.1"/>
</dbReference>
<dbReference type="Proteomes" id="UP001152321">
    <property type="component" value="Unassembled WGS sequence"/>
</dbReference>
<proteinExistence type="predicted"/>
<reference evidence="2" key="1">
    <citation type="submission" date="2022-08" db="EMBL/GenBank/DDBJ databases">
        <title>Novel Bdellovibrio Species Isolated from Svalbard: Designation Bdellovibrio svalbardensis.</title>
        <authorList>
            <person name="Mitchell R.J."/>
            <person name="Choi S.Y."/>
        </authorList>
    </citation>
    <scope>NUCLEOTIDE SEQUENCE</scope>
    <source>
        <strain evidence="2">PAP01</strain>
    </source>
</reference>
<evidence type="ECO:0008006" key="4">
    <source>
        <dbReference type="Google" id="ProtNLM"/>
    </source>
</evidence>
<evidence type="ECO:0000313" key="2">
    <source>
        <dbReference type="EMBL" id="MDG0816543.1"/>
    </source>
</evidence>
<accession>A0ABT6DN36</accession>
<organism evidence="2 3">
    <name type="scientific">Bdellovibrio svalbardensis</name>
    <dbReference type="NCBI Taxonomy" id="2972972"/>
    <lineage>
        <taxon>Bacteria</taxon>
        <taxon>Pseudomonadati</taxon>
        <taxon>Bdellovibrionota</taxon>
        <taxon>Bdellovibrionia</taxon>
        <taxon>Bdellovibrionales</taxon>
        <taxon>Pseudobdellovibrionaceae</taxon>
        <taxon>Bdellovibrio</taxon>
    </lineage>
</organism>
<protein>
    <recommendedName>
        <fullName evidence="4">HNH endonuclease</fullName>
    </recommendedName>
</protein>